<keyword evidence="1" id="KW-0732">Signal</keyword>
<evidence type="ECO:0000313" key="3">
    <source>
        <dbReference type="EMBL" id="KDN27100.1"/>
    </source>
</evidence>
<dbReference type="InterPro" id="IPR029058">
    <property type="entry name" value="AB_hydrolase_fold"/>
</dbReference>
<protein>
    <submittedName>
        <fullName evidence="3">Esterase</fullName>
    </submittedName>
</protein>
<comment type="caution">
    <text evidence="3">The sequence shown here is derived from an EMBL/GenBank/DDBJ whole genome shotgun (WGS) entry which is preliminary data.</text>
</comment>
<dbReference type="OrthoDB" id="8476759at2"/>
<feature type="chain" id="PRO_5001632195" evidence="1">
    <location>
        <begin position="26"/>
        <end position="386"/>
    </location>
</feature>
<dbReference type="PANTHER" id="PTHR43798">
    <property type="entry name" value="MONOACYLGLYCEROL LIPASE"/>
    <property type="match status" value="1"/>
</dbReference>
<dbReference type="GO" id="GO:0016020">
    <property type="term" value="C:membrane"/>
    <property type="evidence" value="ECO:0007669"/>
    <property type="project" value="TreeGrafter"/>
</dbReference>
<accession>A0A066UJ59</accession>
<dbReference type="Gene3D" id="3.40.50.1820">
    <property type="entry name" value="alpha/beta hydrolase"/>
    <property type="match status" value="1"/>
</dbReference>
<dbReference type="EMBL" id="JFFR01000027">
    <property type="protein sequence ID" value="KDN27100.1"/>
    <property type="molecule type" value="Genomic_DNA"/>
</dbReference>
<reference evidence="3 4" key="1">
    <citation type="submission" date="2014-02" db="EMBL/GenBank/DDBJ databases">
        <title>Vibrio fortis Dalian14 Genome Sequencing.</title>
        <authorList>
            <person name="Wang Y."/>
            <person name="Song L."/>
            <person name="Liu G."/>
            <person name="Ding J."/>
        </authorList>
    </citation>
    <scope>NUCLEOTIDE SEQUENCE [LARGE SCALE GENOMIC DNA]</scope>
    <source>
        <strain evidence="3 4">Dalian14</strain>
    </source>
</reference>
<dbReference type="Pfam" id="PF12146">
    <property type="entry name" value="Hydrolase_4"/>
    <property type="match status" value="1"/>
</dbReference>
<feature type="signal peptide" evidence="1">
    <location>
        <begin position="1"/>
        <end position="25"/>
    </location>
</feature>
<proteinExistence type="predicted"/>
<dbReference type="SUPFAM" id="SSF53474">
    <property type="entry name" value="alpha/beta-Hydrolases"/>
    <property type="match status" value="1"/>
</dbReference>
<dbReference type="AlphaFoldDB" id="A0A066UJ59"/>
<dbReference type="PANTHER" id="PTHR43798:SF33">
    <property type="entry name" value="HYDROLASE, PUTATIVE (AFU_ORTHOLOGUE AFUA_2G14860)-RELATED"/>
    <property type="match status" value="1"/>
</dbReference>
<dbReference type="InterPro" id="IPR050266">
    <property type="entry name" value="AB_hydrolase_sf"/>
</dbReference>
<evidence type="ECO:0000313" key="4">
    <source>
        <dbReference type="Proteomes" id="UP000027219"/>
    </source>
</evidence>
<dbReference type="STRING" id="212667.VFDL14_19520"/>
<dbReference type="RefSeq" id="WP_032552464.1">
    <property type="nucleotide sequence ID" value="NZ_JFFR01000027.1"/>
</dbReference>
<keyword evidence="4" id="KW-1185">Reference proteome</keyword>
<dbReference type="Proteomes" id="UP000027219">
    <property type="component" value="Unassembled WGS sequence"/>
</dbReference>
<dbReference type="PROSITE" id="PS51257">
    <property type="entry name" value="PROKAR_LIPOPROTEIN"/>
    <property type="match status" value="1"/>
</dbReference>
<feature type="domain" description="Serine aminopeptidase S33" evidence="2">
    <location>
        <begin position="83"/>
        <end position="218"/>
    </location>
</feature>
<gene>
    <name evidence="3" type="ORF">VFDL14_19520</name>
</gene>
<evidence type="ECO:0000256" key="1">
    <source>
        <dbReference type="SAM" id="SignalP"/>
    </source>
</evidence>
<name>A0A066UJ59_9VIBR</name>
<sequence length="386" mass="43517">MKIIKPLVAISLAALVLMGCSSVNETHQPLHTSSEYYDYIQPSFEQYVDTTSEWLSENRAFIAEDHSKELSMNVPYSKGDPTSDKAILLVHGLGDSPFSFSDISTSLVEQGFYVQVVLLPGHGSNPEHMKLVRYQDWQTLVDHYANLLKQEHAQVWLGGFSTGGNLVSIHAMDNDGVDGLMLFSPGFQTVTPFLEKFTPFVALFTDGWNAEENNFARYSSAPINSALAYSESAQVFRDKIEVRELDIPTLLVTAEADSVIDSQALYDYFENHFTHPNSKLVWYGEQKQSDELGKTQVYSMHRDDLRISTASHMSPLFAPENSYYGEKGEKIICENSFSKSDTEACENGEPTWFSAWGYTEKGRIHARLTWNPYYAELESTMRAVVQ</sequence>
<evidence type="ECO:0000259" key="2">
    <source>
        <dbReference type="Pfam" id="PF12146"/>
    </source>
</evidence>
<organism evidence="3 4">
    <name type="scientific">Vibrio fortis</name>
    <dbReference type="NCBI Taxonomy" id="212667"/>
    <lineage>
        <taxon>Bacteria</taxon>
        <taxon>Pseudomonadati</taxon>
        <taxon>Pseudomonadota</taxon>
        <taxon>Gammaproteobacteria</taxon>
        <taxon>Vibrionales</taxon>
        <taxon>Vibrionaceae</taxon>
        <taxon>Vibrio</taxon>
    </lineage>
</organism>
<dbReference type="InterPro" id="IPR022742">
    <property type="entry name" value="Hydrolase_4"/>
</dbReference>